<evidence type="ECO:0000313" key="3">
    <source>
        <dbReference type="Proteomes" id="UP000287651"/>
    </source>
</evidence>
<feature type="compositionally biased region" description="Basic and acidic residues" evidence="1">
    <location>
        <begin position="151"/>
        <end position="162"/>
    </location>
</feature>
<evidence type="ECO:0000256" key="1">
    <source>
        <dbReference type="SAM" id="MobiDB-lite"/>
    </source>
</evidence>
<reference evidence="2 3" key="1">
    <citation type="journal article" date="2014" name="Agronomy (Basel)">
        <title>A Draft Genome Sequence for Ensete ventricosum, the Drought-Tolerant Tree Against Hunger.</title>
        <authorList>
            <person name="Harrison J."/>
            <person name="Moore K.A."/>
            <person name="Paszkiewicz K."/>
            <person name="Jones T."/>
            <person name="Grant M."/>
            <person name="Ambacheew D."/>
            <person name="Muzemil S."/>
            <person name="Studholme D.J."/>
        </authorList>
    </citation>
    <scope>NUCLEOTIDE SEQUENCE [LARGE SCALE GENOMIC DNA]</scope>
</reference>
<comment type="caution">
    <text evidence="2">The sequence shown here is derived from an EMBL/GenBank/DDBJ whole genome shotgun (WGS) entry which is preliminary data.</text>
</comment>
<sequence>MESGDGIELELNKGTVEKAPENNGFSSHINKENEVIENGADAVHADGGSEGASKVEVINSTGDKDGDTVTATENKASNPSKVFSLFFLRPLFHKSHSDLAAKPSALTAVPSVRRTSVSLKVVKLFSFFMQLTWHNRSNASKTKPLKHALPAKKDDDTHSTAS</sequence>
<proteinExistence type="predicted"/>
<protein>
    <submittedName>
        <fullName evidence="2">Uncharacterized protein</fullName>
    </submittedName>
</protein>
<dbReference type="EMBL" id="AMZH03003641">
    <property type="protein sequence ID" value="RRT71663.1"/>
    <property type="molecule type" value="Genomic_DNA"/>
</dbReference>
<feature type="region of interest" description="Disordered" evidence="1">
    <location>
        <begin position="1"/>
        <end position="28"/>
    </location>
</feature>
<name>A0A427A652_ENSVE</name>
<dbReference type="Proteomes" id="UP000287651">
    <property type="component" value="Unassembled WGS sequence"/>
</dbReference>
<gene>
    <name evidence="2" type="ORF">B296_00017091</name>
</gene>
<evidence type="ECO:0000313" key="2">
    <source>
        <dbReference type="EMBL" id="RRT71663.1"/>
    </source>
</evidence>
<organism evidence="2 3">
    <name type="scientific">Ensete ventricosum</name>
    <name type="common">Abyssinian banana</name>
    <name type="synonym">Musa ensete</name>
    <dbReference type="NCBI Taxonomy" id="4639"/>
    <lineage>
        <taxon>Eukaryota</taxon>
        <taxon>Viridiplantae</taxon>
        <taxon>Streptophyta</taxon>
        <taxon>Embryophyta</taxon>
        <taxon>Tracheophyta</taxon>
        <taxon>Spermatophyta</taxon>
        <taxon>Magnoliopsida</taxon>
        <taxon>Liliopsida</taxon>
        <taxon>Zingiberales</taxon>
        <taxon>Musaceae</taxon>
        <taxon>Ensete</taxon>
    </lineage>
</organism>
<feature type="region of interest" description="Disordered" evidence="1">
    <location>
        <begin position="139"/>
        <end position="162"/>
    </location>
</feature>
<dbReference type="AlphaFoldDB" id="A0A427A652"/>
<accession>A0A427A652</accession>